<dbReference type="EMBL" id="MU839045">
    <property type="protein sequence ID" value="KAK1761972.1"/>
    <property type="molecule type" value="Genomic_DNA"/>
</dbReference>
<accession>A0AAJ0BQ10</accession>
<organism evidence="2 3">
    <name type="scientific">Phialemonium atrogriseum</name>
    <dbReference type="NCBI Taxonomy" id="1093897"/>
    <lineage>
        <taxon>Eukaryota</taxon>
        <taxon>Fungi</taxon>
        <taxon>Dikarya</taxon>
        <taxon>Ascomycota</taxon>
        <taxon>Pezizomycotina</taxon>
        <taxon>Sordariomycetes</taxon>
        <taxon>Sordariomycetidae</taxon>
        <taxon>Cephalothecales</taxon>
        <taxon>Cephalothecaceae</taxon>
        <taxon>Phialemonium</taxon>
    </lineage>
</organism>
<evidence type="ECO:0000313" key="2">
    <source>
        <dbReference type="EMBL" id="KAK1761972.1"/>
    </source>
</evidence>
<reference evidence="2" key="1">
    <citation type="submission" date="2023-06" db="EMBL/GenBank/DDBJ databases">
        <title>Genome-scale phylogeny and comparative genomics of the fungal order Sordariales.</title>
        <authorList>
            <consortium name="Lawrence Berkeley National Laboratory"/>
            <person name="Hensen N."/>
            <person name="Bonometti L."/>
            <person name="Westerberg I."/>
            <person name="Brannstrom I.O."/>
            <person name="Guillou S."/>
            <person name="Cros-Aarteil S."/>
            <person name="Calhoun S."/>
            <person name="Haridas S."/>
            <person name="Kuo A."/>
            <person name="Mondo S."/>
            <person name="Pangilinan J."/>
            <person name="Riley R."/>
            <person name="Labutti K."/>
            <person name="Andreopoulos B."/>
            <person name="Lipzen A."/>
            <person name="Chen C."/>
            <person name="Yanf M."/>
            <person name="Daum C."/>
            <person name="Ng V."/>
            <person name="Clum A."/>
            <person name="Steindorff A."/>
            <person name="Ohm R."/>
            <person name="Martin F."/>
            <person name="Silar P."/>
            <person name="Natvig D."/>
            <person name="Lalanne C."/>
            <person name="Gautier V."/>
            <person name="Ament-Velasquez S.L."/>
            <person name="Kruys A."/>
            <person name="Hutchinson M.I."/>
            <person name="Powell A.J."/>
            <person name="Barry K."/>
            <person name="Miller A.N."/>
            <person name="Grigoriev I.V."/>
            <person name="Debuchy R."/>
            <person name="Gladieux P."/>
            <person name="Thoren M.H."/>
            <person name="Johannesson H."/>
        </authorList>
    </citation>
    <scope>NUCLEOTIDE SEQUENCE</scope>
    <source>
        <strain evidence="2">8032-3</strain>
    </source>
</reference>
<feature type="compositionally biased region" description="Polar residues" evidence="1">
    <location>
        <begin position="132"/>
        <end position="141"/>
    </location>
</feature>
<dbReference type="AlphaFoldDB" id="A0AAJ0BQ10"/>
<evidence type="ECO:0000256" key="1">
    <source>
        <dbReference type="SAM" id="MobiDB-lite"/>
    </source>
</evidence>
<sequence>MDGMGLREGSLGSLWGTSPGPGLKKKGTLRFHKEGGQTQLASSDGARVELLSPISCIRPFVTRTDACFGRQYPGIARRWTNESSVDYTRPGKQEAITITIGRCLRFVCRFTSGQGVACRSSLTLLCSHGMTSAGSPTQWAGNSRRDGPRAINRGTTGSSLIRRAGPTSTQLEMGSSFLQAGHTFNGIAYNMDMNGPLARAYAAFVGRLDT</sequence>
<feature type="region of interest" description="Disordered" evidence="1">
    <location>
        <begin position="132"/>
        <end position="162"/>
    </location>
</feature>
<dbReference type="GeneID" id="85306565"/>
<dbReference type="Proteomes" id="UP001244011">
    <property type="component" value="Unassembled WGS sequence"/>
</dbReference>
<keyword evidence="3" id="KW-1185">Reference proteome</keyword>
<gene>
    <name evidence="2" type="ORF">QBC33DRAFT_296716</name>
</gene>
<evidence type="ECO:0000313" key="3">
    <source>
        <dbReference type="Proteomes" id="UP001244011"/>
    </source>
</evidence>
<dbReference type="RefSeq" id="XP_060278185.1">
    <property type="nucleotide sequence ID" value="XM_060423378.1"/>
</dbReference>
<protein>
    <submittedName>
        <fullName evidence="2">Uncharacterized protein</fullName>
    </submittedName>
</protein>
<feature type="region of interest" description="Disordered" evidence="1">
    <location>
        <begin position="1"/>
        <end position="22"/>
    </location>
</feature>
<name>A0AAJ0BQ10_9PEZI</name>
<proteinExistence type="predicted"/>
<comment type="caution">
    <text evidence="2">The sequence shown here is derived from an EMBL/GenBank/DDBJ whole genome shotgun (WGS) entry which is preliminary data.</text>
</comment>